<keyword evidence="6" id="KW-1185">Reference proteome</keyword>
<dbReference type="Gene3D" id="3.30.300.30">
    <property type="match status" value="2"/>
</dbReference>
<dbReference type="PANTHER" id="PTHR45527:SF1">
    <property type="entry name" value="FATTY ACID SYNTHASE"/>
    <property type="match status" value="1"/>
</dbReference>
<dbReference type="InterPro" id="IPR010071">
    <property type="entry name" value="AA_adenyl_dom"/>
</dbReference>
<keyword evidence="5" id="KW-0808">Transferase</keyword>
<dbReference type="InterPro" id="IPR025110">
    <property type="entry name" value="AMP-bd_C"/>
</dbReference>
<dbReference type="PROSITE" id="PS50075">
    <property type="entry name" value="CARRIER"/>
    <property type="match status" value="2"/>
</dbReference>
<dbReference type="eggNOG" id="COG1020">
    <property type="taxonomic scope" value="Bacteria"/>
</dbReference>
<dbReference type="CDD" id="cd19540">
    <property type="entry name" value="LCL_NRPS-like"/>
    <property type="match status" value="1"/>
</dbReference>
<dbReference type="Proteomes" id="UP000019277">
    <property type="component" value="Unassembled WGS sequence"/>
</dbReference>
<dbReference type="InterPro" id="IPR045851">
    <property type="entry name" value="AMP-bd_C_sf"/>
</dbReference>
<keyword evidence="2" id="KW-0596">Phosphopantetheine</keyword>
<dbReference type="Pfam" id="PF00501">
    <property type="entry name" value="AMP-binding"/>
    <property type="match status" value="2"/>
</dbReference>
<dbReference type="GO" id="GO:0072330">
    <property type="term" value="P:monocarboxylic acid biosynthetic process"/>
    <property type="evidence" value="ECO:0007669"/>
    <property type="project" value="UniProtKB-ARBA"/>
</dbReference>
<dbReference type="InterPro" id="IPR036736">
    <property type="entry name" value="ACP-like_sf"/>
</dbReference>
<accession>W7IV90</accession>
<dbReference type="SUPFAM" id="SSF47336">
    <property type="entry name" value="ACP-like"/>
    <property type="match status" value="2"/>
</dbReference>
<dbReference type="EC" id="2.7.7.-" evidence="5"/>
<dbReference type="Pfam" id="PF00550">
    <property type="entry name" value="PP-binding"/>
    <property type="match status" value="2"/>
</dbReference>
<dbReference type="InterPro" id="IPR009081">
    <property type="entry name" value="PP-bd_ACP"/>
</dbReference>
<name>W7IV90_9PSEU</name>
<dbReference type="EMBL" id="AYXG01000016">
    <property type="protein sequence ID" value="EWC64293.1"/>
    <property type="molecule type" value="Genomic_DNA"/>
</dbReference>
<protein>
    <submittedName>
        <fullName evidence="5">Siderophore biosynthesis non-ribosomal peptide synthetase module</fullName>
        <ecNumber evidence="5">2.7.7.-</ecNumber>
    </submittedName>
</protein>
<dbReference type="PROSITE" id="PS00455">
    <property type="entry name" value="AMP_BINDING"/>
    <property type="match status" value="2"/>
</dbReference>
<evidence type="ECO:0000259" key="4">
    <source>
        <dbReference type="PROSITE" id="PS50075"/>
    </source>
</evidence>
<dbReference type="Gene3D" id="2.30.38.10">
    <property type="entry name" value="Luciferase, Domain 3"/>
    <property type="match status" value="2"/>
</dbReference>
<dbReference type="STRING" id="909613.UO65_0416"/>
<evidence type="ECO:0000256" key="2">
    <source>
        <dbReference type="ARBA" id="ARBA00022450"/>
    </source>
</evidence>
<dbReference type="InterPro" id="IPR020845">
    <property type="entry name" value="AMP-binding_CS"/>
</dbReference>
<dbReference type="GO" id="GO:0044550">
    <property type="term" value="P:secondary metabolite biosynthetic process"/>
    <property type="evidence" value="ECO:0007669"/>
    <property type="project" value="TreeGrafter"/>
</dbReference>
<evidence type="ECO:0000256" key="3">
    <source>
        <dbReference type="ARBA" id="ARBA00022553"/>
    </source>
</evidence>
<dbReference type="PROSITE" id="PS00012">
    <property type="entry name" value="PHOSPHOPANTETHEINE"/>
    <property type="match status" value="2"/>
</dbReference>
<dbReference type="InterPro" id="IPR029058">
    <property type="entry name" value="AB_hydrolase_fold"/>
</dbReference>
<dbReference type="Gene3D" id="3.40.50.980">
    <property type="match status" value="4"/>
</dbReference>
<dbReference type="SMART" id="SM00823">
    <property type="entry name" value="PKS_PP"/>
    <property type="match status" value="2"/>
</dbReference>
<dbReference type="GO" id="GO:0008610">
    <property type="term" value="P:lipid biosynthetic process"/>
    <property type="evidence" value="ECO:0007669"/>
    <property type="project" value="UniProtKB-ARBA"/>
</dbReference>
<dbReference type="InterPro" id="IPR000873">
    <property type="entry name" value="AMP-dep_synth/lig_dom"/>
</dbReference>
<dbReference type="PATRIC" id="fig|909613.9.peg.429"/>
<feature type="domain" description="Carrier" evidence="4">
    <location>
        <begin position="1931"/>
        <end position="2006"/>
    </location>
</feature>
<dbReference type="Pfam" id="PF00668">
    <property type="entry name" value="Condensation"/>
    <property type="match status" value="2"/>
</dbReference>
<keyword evidence="5" id="KW-0548">Nucleotidyltransferase</keyword>
<dbReference type="FunFam" id="1.10.1200.10:FF:000016">
    <property type="entry name" value="Non-ribosomal peptide synthase"/>
    <property type="match status" value="2"/>
</dbReference>
<dbReference type="GO" id="GO:0043041">
    <property type="term" value="P:amino acid activation for nonribosomal peptide biosynthetic process"/>
    <property type="evidence" value="ECO:0007669"/>
    <property type="project" value="TreeGrafter"/>
</dbReference>
<sequence>MAGRRLNPAQRGIWFAQRLDPSSPAHNVGGHLDVRGPVDHDRLRAAAAAVVAEVDALWLRFTEVDGEPTQEFGPVGNNEPEVVDLRGEADPVAAAEDFMWTDLDTVADELFRHVLIRVGDERVFWYTRMHHTVHDGHAQTLLWRRIAEVYRGGGTPIGSFADVLDEQERYADSPAYRRDAEYWRTLMADAPAAVSPGEQPLSNRITRVGAHLDEAVFDGLRAFADKAGVSWQQAVVAAAVLHRHLWTGDRDVLLSLPLTGRMSRRARAAAGMAATILPLRVPIDPRATVAELAAEVSASVRLAQWHQRFDPTELLRELGRRHFGPVVNVIADDADTDLDGVVARPHVLSVGGTADELALTVTRFAEGGLRAEFTIDEALPVDLSAHLRTYVELLRALAADPDVRVADVDVLSAAERDTVLREWNPAPVDTGDVTLVDLFEKVARSDRTALVFNDERLSYRDLNARANHLARRLRAAGVERGDLVGVLAERGIGFAVAVVAVLKAGAGYAVLDPDFPDERLALVVADAGVRVVAVEAAQLGRVEAAPVVIDGERSDGGRDEDDLGIAVAAEDVACVMFTSGSTGRPKGVVAPHRALVGTVLGQEYATFGPGEVFLQCSPVSWDAFSLEFWGALAFGGTCVLQPGQRPDPALLADLVGRHGVTMLQVSSSLFNYLVDESPQAFAGVRLAFTGGEAASAAHVARVLARFPGLRVANGYGPAESMGFTTTHTVAADVEGSVPVGRAVVNKRAYLLDGRLRPVPVGVVGEVYLGGVGLARGYAARPGLTAQRFVADPFGVPGERMYRTGDQARWTAEGALDFVGRVDDQVKVRGFRVEPGEVEAAVIRHDAVTQVAVVVLRDPDRLVAYVVGDVDGADLRAWTAERLPDHLVPAAVVVLDRLPLTANGKLDRAALPTPEFTAAGAGRAPRTPREEILCGLYAEVLGVPRVTVDDGFFDLGGHSLLAARLAARVRAVLGAELTIRDVFQAPTVAALDARITVSDGERPALVAAERPERPPLSPAQRRLWFLDRFDGAGTAYNVPMVFRLDRVEPGALAAAVRDVVARHEPLRTVFPVAEDEPYQRVLPEAEVFHEAGQASEEAVRAAAAHRFDLAVEAPLRVTLFDDRVLILLHHIATDGLSLRPLLADLETAYTARLAGDDPQWAPLPISYVDYTLWHRDLLGAESDPTSTVARGLAFWGEALADLPEEIVLPFDRPRPPVRSHRGGTVPFGLDPGDRDRLVEVARSTRTTPFMVVQAALAVVLTRFGAGTDIPIGSPVACRQDSALDGLVGFFVNTVVLRTDTSGDPTFAELLGRVRSTDLDAYSHQEIPFDRVIDAVNPARSLSRHPLFQVCLALEDTPPAGMDYVGTGTAKFDLEFLLRQDMTGLVVFNTDVFDAPTVERLVMTLGRVLAQVLADPGLRVGEVAVLSEDDRSRVLAQWNPTPVEVPEVTLVDLFERVAATDRTALVFKGEKLSYSDLNMRANRLARQLVAAGARRGDVVGVLLPRGIDFAVAVVAVVKAGAGYTVLDPDFPDERLAVVVEDTGVSLVVTSTGSASRVRAVVEDSVGSAENLGLPLSAADVACVMFTSGSTGRPKGVVAPHRALVGTLLGQDYATFGPDEVFLQCSPVSWDAFSLEFWGALAFGGVCVLHPGQRPEPAVVADLVARHGVTMLQVSSSLFNYLVDESPEAFTGVRLAFTGGEAASAVHVARVLARFPDLRVANGYGPAESMGFTTTHVVPADVEGSVPVGRAVVNKRAYVLDRWLQPVPPGVVGEVYLGGVGLARGYAGRPGTTAERFVADPYGEAGERMYRTGDLARWTAGGVLDFVGRVDDQVKIRGFRVEPGEVEALLTGHEQVWQAAVVAWGADGPARLVAYVVAAATGAELRSWAAERLPEHMVPSVITVLDRLPLTPNGKLDRRALPAPEFAAKAEGRPPRDPRETVLCGLYAELLAVDNPTIDDSFFDLGGHSLLGARLISRVRTALGVELTIRDIFQAPTVAQLAEVIEAKGTAKPARRPMLRRRTEAGAPS</sequence>
<dbReference type="NCBIfam" id="TIGR01733">
    <property type="entry name" value="AA-adenyl-dom"/>
    <property type="match status" value="2"/>
</dbReference>
<evidence type="ECO:0000256" key="1">
    <source>
        <dbReference type="ARBA" id="ARBA00001957"/>
    </source>
</evidence>
<dbReference type="FunFam" id="2.30.38.10:FF:000001">
    <property type="entry name" value="Non-ribosomal peptide synthetase PvdI"/>
    <property type="match status" value="2"/>
</dbReference>
<dbReference type="PANTHER" id="PTHR45527">
    <property type="entry name" value="NONRIBOSOMAL PEPTIDE SYNTHETASE"/>
    <property type="match status" value="1"/>
</dbReference>
<dbReference type="Gene3D" id="3.40.50.1820">
    <property type="entry name" value="alpha/beta hydrolase"/>
    <property type="match status" value="1"/>
</dbReference>
<comment type="cofactor">
    <cofactor evidence="1">
        <name>pantetheine 4'-phosphate</name>
        <dbReference type="ChEBI" id="CHEBI:47942"/>
    </cofactor>
</comment>
<dbReference type="Gene3D" id="1.10.1200.10">
    <property type="entry name" value="ACP-like"/>
    <property type="match status" value="1"/>
</dbReference>
<dbReference type="InterPro" id="IPR023213">
    <property type="entry name" value="CAT-like_dom_sf"/>
</dbReference>
<dbReference type="SUPFAM" id="SSF52777">
    <property type="entry name" value="CoA-dependent acyltransferases"/>
    <property type="match status" value="4"/>
</dbReference>
<dbReference type="Gene3D" id="3.30.559.30">
    <property type="entry name" value="Nonribosomal peptide synthetase, condensation domain"/>
    <property type="match status" value="2"/>
</dbReference>
<dbReference type="InterPro" id="IPR001242">
    <property type="entry name" value="Condensation_dom"/>
</dbReference>
<dbReference type="RefSeq" id="WP_052020487.1">
    <property type="nucleotide sequence ID" value="NZ_AYXG01000016.1"/>
</dbReference>
<dbReference type="GO" id="GO:0005829">
    <property type="term" value="C:cytosol"/>
    <property type="evidence" value="ECO:0007669"/>
    <property type="project" value="TreeGrafter"/>
</dbReference>
<dbReference type="GO" id="GO:0031177">
    <property type="term" value="F:phosphopantetheine binding"/>
    <property type="evidence" value="ECO:0007669"/>
    <property type="project" value="InterPro"/>
</dbReference>
<proteinExistence type="predicted"/>
<dbReference type="GO" id="GO:0016779">
    <property type="term" value="F:nucleotidyltransferase activity"/>
    <property type="evidence" value="ECO:0007669"/>
    <property type="project" value="UniProtKB-KW"/>
</dbReference>
<feature type="domain" description="Carrier" evidence="4">
    <location>
        <begin position="923"/>
        <end position="998"/>
    </location>
</feature>
<comment type="caution">
    <text evidence="5">The sequence shown here is derived from an EMBL/GenBank/DDBJ whole genome shotgun (WGS) entry which is preliminary data.</text>
</comment>
<dbReference type="InterPro" id="IPR006162">
    <property type="entry name" value="Ppantetheine_attach_site"/>
</dbReference>
<keyword evidence="3" id="KW-0597">Phosphoprotein</keyword>
<dbReference type="SUPFAM" id="SSF56801">
    <property type="entry name" value="Acetyl-CoA synthetase-like"/>
    <property type="match status" value="2"/>
</dbReference>
<dbReference type="OrthoDB" id="2378856at2"/>
<dbReference type="CDD" id="cd12117">
    <property type="entry name" value="A_NRPS_Srf_like"/>
    <property type="match status" value="2"/>
</dbReference>
<dbReference type="InterPro" id="IPR020806">
    <property type="entry name" value="PKS_PP-bd"/>
</dbReference>
<reference evidence="5 6" key="1">
    <citation type="journal article" date="2014" name="Genome Announc.">
        <title>Draft Genome Sequence of the Antitrypanosomally Active Sponge-Associated Bacterium Actinokineospora sp. Strain EG49.</title>
        <authorList>
            <person name="Harjes J."/>
            <person name="Ryu T."/>
            <person name="Abdelmohsen U.R."/>
            <person name="Moitinho-Silva L."/>
            <person name="Horn H."/>
            <person name="Ravasi T."/>
            <person name="Hentschel U."/>
        </authorList>
    </citation>
    <scope>NUCLEOTIDE SEQUENCE [LARGE SCALE GENOMIC DNA]</scope>
    <source>
        <strain evidence="5 6">EG49</strain>
    </source>
</reference>
<gene>
    <name evidence="5" type="ORF">UO65_0416</name>
</gene>
<dbReference type="Pfam" id="PF13193">
    <property type="entry name" value="AMP-binding_C"/>
    <property type="match status" value="2"/>
</dbReference>
<evidence type="ECO:0000313" key="5">
    <source>
        <dbReference type="EMBL" id="EWC64293.1"/>
    </source>
</evidence>
<organism evidence="5 6">
    <name type="scientific">Actinokineospora spheciospongiae</name>
    <dbReference type="NCBI Taxonomy" id="909613"/>
    <lineage>
        <taxon>Bacteria</taxon>
        <taxon>Bacillati</taxon>
        <taxon>Actinomycetota</taxon>
        <taxon>Actinomycetes</taxon>
        <taxon>Pseudonocardiales</taxon>
        <taxon>Pseudonocardiaceae</taxon>
        <taxon>Actinokineospora</taxon>
    </lineage>
</organism>
<evidence type="ECO:0000313" key="6">
    <source>
        <dbReference type="Proteomes" id="UP000019277"/>
    </source>
</evidence>
<dbReference type="Gene3D" id="3.30.559.10">
    <property type="entry name" value="Chloramphenicol acetyltransferase-like domain"/>
    <property type="match status" value="2"/>
</dbReference>